<dbReference type="InterPro" id="IPR020616">
    <property type="entry name" value="Thiolase_N"/>
</dbReference>
<evidence type="ECO:0000256" key="3">
    <source>
        <dbReference type="ARBA" id="ARBA00022679"/>
    </source>
</evidence>
<dbReference type="CDD" id="cd00829">
    <property type="entry name" value="SCP-x_thiolase"/>
    <property type="match status" value="1"/>
</dbReference>
<dbReference type="GO" id="GO:0006869">
    <property type="term" value="P:lipid transport"/>
    <property type="evidence" value="ECO:0007669"/>
    <property type="project" value="UniProtKB-KW"/>
</dbReference>
<dbReference type="AlphaFoldDB" id="A0A399RLV9"/>
<dbReference type="PANTHER" id="PTHR42870">
    <property type="entry name" value="ACETYL-COA C-ACETYLTRANSFERASE"/>
    <property type="match status" value="1"/>
</dbReference>
<evidence type="ECO:0000313" key="10">
    <source>
        <dbReference type="Proteomes" id="UP000266385"/>
    </source>
</evidence>
<protein>
    <recommendedName>
        <fullName evidence="1">propanoyl-CoA C-acyltransferase</fullName>
        <ecNumber evidence="1">2.3.1.176</ecNumber>
    </recommendedName>
    <alternativeName>
        <fullName evidence="6">Propanoyl-CoA C-acyltransferase</fullName>
    </alternativeName>
</protein>
<accession>A0A399RLV9</accession>
<evidence type="ECO:0000256" key="6">
    <source>
        <dbReference type="ARBA" id="ARBA00032316"/>
    </source>
</evidence>
<evidence type="ECO:0000256" key="4">
    <source>
        <dbReference type="ARBA" id="ARBA00023055"/>
    </source>
</evidence>
<evidence type="ECO:0000256" key="1">
    <source>
        <dbReference type="ARBA" id="ARBA00012352"/>
    </source>
</evidence>
<dbReference type="GO" id="GO:0008289">
    <property type="term" value="F:lipid binding"/>
    <property type="evidence" value="ECO:0007669"/>
    <property type="project" value="UniProtKB-KW"/>
</dbReference>
<dbReference type="PANTHER" id="PTHR42870:SF1">
    <property type="entry name" value="NON-SPECIFIC LIPID-TRANSFER PROTEIN-LIKE 2"/>
    <property type="match status" value="1"/>
</dbReference>
<dbReference type="Pfam" id="PF22691">
    <property type="entry name" value="Thiolase_C_1"/>
    <property type="match status" value="1"/>
</dbReference>
<dbReference type="SUPFAM" id="SSF53901">
    <property type="entry name" value="Thiolase-like"/>
    <property type="match status" value="2"/>
</dbReference>
<organism evidence="9 10">
    <name type="scientific">Henriciella mobilis</name>
    <dbReference type="NCBI Taxonomy" id="2305467"/>
    <lineage>
        <taxon>Bacteria</taxon>
        <taxon>Pseudomonadati</taxon>
        <taxon>Pseudomonadota</taxon>
        <taxon>Alphaproteobacteria</taxon>
        <taxon>Hyphomonadales</taxon>
        <taxon>Hyphomonadaceae</taxon>
        <taxon>Henriciella</taxon>
    </lineage>
</organism>
<evidence type="ECO:0000256" key="2">
    <source>
        <dbReference type="ARBA" id="ARBA00022448"/>
    </source>
</evidence>
<dbReference type="PIRSF" id="PIRSF000429">
    <property type="entry name" value="Ac-CoA_Ac_transf"/>
    <property type="match status" value="1"/>
</dbReference>
<dbReference type="EC" id="2.3.1.176" evidence="1"/>
<comment type="caution">
    <text evidence="9">The sequence shown here is derived from an EMBL/GenBank/DDBJ whole genome shotgun (WGS) entry which is preliminary data.</text>
</comment>
<sequence>MRSVYVAGVGSTTFGKHLDRSLRNLGAEAVSKALADAGIDRKDVQAGYCGNALGAMLQEETGVGQHVLWEAGLSGLPIVNVENACASGSTALHLGWQGVASGLYDAVIVFGVDKAVMPKGTPLKVGAADMEVQLGDIFPGYFAMVAQKHMEAYGTTLEQQAKVSVKNHDNGCLNPYAEFKKPLTVEQVLGSPKIADPITLFSCCPNSDGAAAAVLCSEAVMRKLGTKPIRLAASVLTTGIYDNKRDFTSWEIEEKAAAEAYAQASLGPEDMSIVEVHDAFSICEIVHYEGLGLCAPGEGGKLIDDGVTALGGRVPVNPSGGLLAKGHPIGASGVGQIAEIAWQLRGQATGRQVEGARVALAQMMGGSKEADARACNIHILVAD</sequence>
<keyword evidence="3" id="KW-0808">Transferase</keyword>
<dbReference type="RefSeq" id="WP_119374811.1">
    <property type="nucleotide sequence ID" value="NZ_QWFX01000005.1"/>
</dbReference>
<dbReference type="PROSITE" id="PS00737">
    <property type="entry name" value="THIOLASE_2"/>
    <property type="match status" value="1"/>
</dbReference>
<dbReference type="OrthoDB" id="9790314at2"/>
<name>A0A399RLV9_9PROT</name>
<keyword evidence="5" id="KW-0446">Lipid-binding</keyword>
<reference evidence="9 10" key="1">
    <citation type="submission" date="2018-08" db="EMBL/GenBank/DDBJ databases">
        <title>Henriciella mobilis sp. nov., isolated from seawater.</title>
        <authorList>
            <person name="Cheng H."/>
            <person name="Wu Y.-H."/>
            <person name="Xu X.-W."/>
            <person name="Guo L.-L."/>
        </authorList>
    </citation>
    <scope>NUCLEOTIDE SEQUENCE [LARGE SCALE GENOMIC DNA]</scope>
    <source>
        <strain evidence="9 10">JN25</strain>
    </source>
</reference>
<gene>
    <name evidence="9" type="ORF">D1223_02455</name>
</gene>
<dbReference type="Pfam" id="PF00108">
    <property type="entry name" value="Thiolase_N"/>
    <property type="match status" value="1"/>
</dbReference>
<dbReference type="Proteomes" id="UP000266385">
    <property type="component" value="Unassembled WGS sequence"/>
</dbReference>
<evidence type="ECO:0000256" key="5">
    <source>
        <dbReference type="ARBA" id="ARBA00023121"/>
    </source>
</evidence>
<evidence type="ECO:0000259" key="7">
    <source>
        <dbReference type="Pfam" id="PF00108"/>
    </source>
</evidence>
<dbReference type="InterPro" id="IPR020613">
    <property type="entry name" value="Thiolase_CS"/>
</dbReference>
<evidence type="ECO:0000259" key="8">
    <source>
        <dbReference type="Pfam" id="PF22691"/>
    </source>
</evidence>
<evidence type="ECO:0000313" key="9">
    <source>
        <dbReference type="EMBL" id="RIJ32730.1"/>
    </source>
</evidence>
<feature type="domain" description="Thiolase C-terminal" evidence="8">
    <location>
        <begin position="241"/>
        <end position="368"/>
    </location>
</feature>
<dbReference type="InterPro" id="IPR055140">
    <property type="entry name" value="Thiolase_C_2"/>
</dbReference>
<dbReference type="Gene3D" id="3.40.47.10">
    <property type="match status" value="1"/>
</dbReference>
<proteinExistence type="predicted"/>
<dbReference type="InterPro" id="IPR002155">
    <property type="entry name" value="Thiolase"/>
</dbReference>
<keyword evidence="2" id="KW-0813">Transport</keyword>
<dbReference type="EMBL" id="QWFX01000005">
    <property type="protein sequence ID" value="RIJ32730.1"/>
    <property type="molecule type" value="Genomic_DNA"/>
</dbReference>
<dbReference type="InterPro" id="IPR016039">
    <property type="entry name" value="Thiolase-like"/>
</dbReference>
<feature type="domain" description="Thiolase N-terminal" evidence="7">
    <location>
        <begin position="5"/>
        <end position="218"/>
    </location>
</feature>
<keyword evidence="4" id="KW-0445">Lipid transport</keyword>
<dbReference type="GO" id="GO:0003988">
    <property type="term" value="F:acetyl-CoA C-acyltransferase activity"/>
    <property type="evidence" value="ECO:0007669"/>
    <property type="project" value="UniProtKB-ARBA"/>
</dbReference>
<keyword evidence="10" id="KW-1185">Reference proteome</keyword>